<organism evidence="1">
    <name type="scientific">marine sediment metagenome</name>
    <dbReference type="NCBI Taxonomy" id="412755"/>
    <lineage>
        <taxon>unclassified sequences</taxon>
        <taxon>metagenomes</taxon>
        <taxon>ecological metagenomes</taxon>
    </lineage>
</organism>
<gene>
    <name evidence="1" type="ORF">S01H4_16570</name>
</gene>
<dbReference type="AlphaFoldDB" id="X1A5R5"/>
<reference evidence="1" key="1">
    <citation type="journal article" date="2014" name="Front. Microbiol.">
        <title>High frequency of phylogenetically diverse reductive dehalogenase-homologous genes in deep subseafloor sedimentary metagenomes.</title>
        <authorList>
            <person name="Kawai M."/>
            <person name="Futagami T."/>
            <person name="Toyoda A."/>
            <person name="Takaki Y."/>
            <person name="Nishi S."/>
            <person name="Hori S."/>
            <person name="Arai W."/>
            <person name="Tsubouchi T."/>
            <person name="Morono Y."/>
            <person name="Uchiyama I."/>
            <person name="Ito T."/>
            <person name="Fujiyama A."/>
            <person name="Inagaki F."/>
            <person name="Takami H."/>
        </authorList>
    </citation>
    <scope>NUCLEOTIDE SEQUENCE</scope>
    <source>
        <strain evidence="1">Expedition CK06-06</strain>
    </source>
</reference>
<comment type="caution">
    <text evidence="1">The sequence shown here is derived from an EMBL/GenBank/DDBJ whole genome shotgun (WGS) entry which is preliminary data.</text>
</comment>
<proteinExistence type="predicted"/>
<protein>
    <recommendedName>
        <fullName evidence="2">TIGR00268 family protein</fullName>
    </recommendedName>
</protein>
<evidence type="ECO:0000313" key="1">
    <source>
        <dbReference type="EMBL" id="GAG55546.1"/>
    </source>
</evidence>
<name>X1A5R5_9ZZZZ</name>
<evidence type="ECO:0008006" key="2">
    <source>
        <dbReference type="Google" id="ProtNLM"/>
    </source>
</evidence>
<accession>X1A5R5</accession>
<dbReference type="EMBL" id="BART01007269">
    <property type="protein sequence ID" value="GAG55546.1"/>
    <property type="molecule type" value="Genomic_DNA"/>
</dbReference>
<sequence>RHHENALARIEFLPEDFPKVLKHENLNLIKEKFKELGFSYITIDLEGFRSGSMNLPIIKE</sequence>
<feature type="non-terminal residue" evidence="1">
    <location>
        <position position="1"/>
    </location>
</feature>